<keyword evidence="4" id="KW-1185">Reference proteome</keyword>
<evidence type="ECO:0000313" key="4">
    <source>
        <dbReference type="Proteomes" id="UP000242519"/>
    </source>
</evidence>
<keyword evidence="2" id="KW-0732">Signal</keyword>
<feature type="compositionally biased region" description="Polar residues" evidence="1">
    <location>
        <begin position="264"/>
        <end position="305"/>
    </location>
</feature>
<dbReference type="OrthoDB" id="3944128at2759"/>
<protein>
    <submittedName>
        <fullName evidence="3">Uncharacterized protein</fullName>
    </submittedName>
</protein>
<dbReference type="Proteomes" id="UP000242519">
    <property type="component" value="Unassembled WGS sequence"/>
</dbReference>
<name>A0A218Z756_9HELO</name>
<reference evidence="3 4" key="1">
    <citation type="submission" date="2017-04" db="EMBL/GenBank/DDBJ databases">
        <title>Draft genome sequence of Marssonina coronaria NL1: causal agent of apple blotch.</title>
        <authorList>
            <person name="Cheng Q."/>
        </authorList>
    </citation>
    <scope>NUCLEOTIDE SEQUENCE [LARGE SCALE GENOMIC DNA]</scope>
    <source>
        <strain evidence="3 4">NL1</strain>
    </source>
</reference>
<feature type="region of interest" description="Disordered" evidence="1">
    <location>
        <begin position="673"/>
        <end position="695"/>
    </location>
</feature>
<organism evidence="3 4">
    <name type="scientific">Diplocarpon coronariae</name>
    <dbReference type="NCBI Taxonomy" id="2795749"/>
    <lineage>
        <taxon>Eukaryota</taxon>
        <taxon>Fungi</taxon>
        <taxon>Dikarya</taxon>
        <taxon>Ascomycota</taxon>
        <taxon>Pezizomycotina</taxon>
        <taxon>Leotiomycetes</taxon>
        <taxon>Helotiales</taxon>
        <taxon>Drepanopezizaceae</taxon>
        <taxon>Diplocarpon</taxon>
    </lineage>
</organism>
<gene>
    <name evidence="3" type="ORF">B2J93_5870</name>
</gene>
<feature type="chain" id="PRO_5012826808" evidence="2">
    <location>
        <begin position="23"/>
        <end position="727"/>
    </location>
</feature>
<evidence type="ECO:0000256" key="1">
    <source>
        <dbReference type="SAM" id="MobiDB-lite"/>
    </source>
</evidence>
<comment type="caution">
    <text evidence="3">The sequence shown here is derived from an EMBL/GenBank/DDBJ whole genome shotgun (WGS) entry which is preliminary data.</text>
</comment>
<sequence length="727" mass="72633">MARFHVFAIMACLSLFGHIAVAQHRSRNSTTVEPTTTVTRTITKTRKPSSSAPAVSSFSSTQGPFLMVDSSTWSQFIIPTTVGTVMVTVNEATNKTISTTIYHTDYEINGTVTLLSRTNTNAAGTVTQVVSNVTVTYPTNYFEAAASLRWNAILPTTIDSNATCCFGQSTYSPTPTHTPFVQTGDLDVEDSRGWLYTLVGVHGQGYTVFQAAQVSSLWSNQTLSIEYGGCPYTRCTTTAFEVAPASGVAAYPGHILATRTTTISSLPTGSSTSAEPASTPKTALSATGTALQEQMSSSQSLHPGNTSPGSTPQSTAQPSTSVSGAPAAQAQDSQLEQKPSESESPLPVPAQSSVATPDPARSSSLATASETTNASSTPLPDATAAPQPNHSPSRSISGPTGAVITVGSAIITANSASLFIIADQTLAPGSSITLGSGPSATVVALQTSAPTAVLVVGDSSFTLKATGAPVITIGSLTLSADSASRFVFEGQTLAPGSRLTIGSGASTTVIALQTSEPGTVLVIENSSATLARPATPPPPALTIGSSTFSADSASRYMIEGQTLAPGSSITIGSGAATTVIALHTGAGPVLVVGGSSATLLRPATPRLPAVTLGISADAVAGQTHSPGASSLGLASGGSQLVEGAATVTPARSTGRGGIISSVLDGVPAATATATGTAADTPTAAETGAGGASATPATQRAVGASVGKSWAAVSGAGLLCIVVLGWGL</sequence>
<dbReference type="InParanoid" id="A0A218Z756"/>
<feature type="compositionally biased region" description="Polar residues" evidence="1">
    <location>
        <begin position="386"/>
        <end position="398"/>
    </location>
</feature>
<dbReference type="EMBL" id="MZNU01000159">
    <property type="protein sequence ID" value="OWP03911.1"/>
    <property type="molecule type" value="Genomic_DNA"/>
</dbReference>
<dbReference type="AlphaFoldDB" id="A0A218Z756"/>
<evidence type="ECO:0000313" key="3">
    <source>
        <dbReference type="EMBL" id="OWP03911.1"/>
    </source>
</evidence>
<proteinExistence type="predicted"/>
<feature type="compositionally biased region" description="Low complexity" evidence="1">
    <location>
        <begin position="360"/>
        <end position="377"/>
    </location>
</feature>
<feature type="compositionally biased region" description="Low complexity" evidence="1">
    <location>
        <begin position="306"/>
        <end position="323"/>
    </location>
</feature>
<accession>A0A218Z756</accession>
<evidence type="ECO:0000256" key="2">
    <source>
        <dbReference type="SAM" id="SignalP"/>
    </source>
</evidence>
<feature type="signal peptide" evidence="2">
    <location>
        <begin position="1"/>
        <end position="22"/>
    </location>
</feature>
<feature type="region of interest" description="Disordered" evidence="1">
    <location>
        <begin position="264"/>
        <end position="398"/>
    </location>
</feature>